<evidence type="ECO:0000256" key="1">
    <source>
        <dbReference type="ARBA" id="ARBA00004141"/>
    </source>
</evidence>
<evidence type="ECO:0000256" key="6">
    <source>
        <dbReference type="SAM" id="Phobius"/>
    </source>
</evidence>
<keyword evidence="3" id="KW-0677">Repeat</keyword>
<evidence type="ECO:0000313" key="9">
    <source>
        <dbReference type="Proteomes" id="UP000439903"/>
    </source>
</evidence>
<dbReference type="Proteomes" id="UP000439903">
    <property type="component" value="Unassembled WGS sequence"/>
</dbReference>
<proteinExistence type="predicted"/>
<name>A0A8H4B299_GIGMA</name>
<dbReference type="PANTHER" id="PTHR10582">
    <property type="entry name" value="TRANSIENT RECEPTOR POTENTIAL ION CHANNEL PROTEIN"/>
    <property type="match status" value="1"/>
</dbReference>
<accession>A0A8H4B299</accession>
<organism evidence="8 9">
    <name type="scientific">Gigaspora margarita</name>
    <dbReference type="NCBI Taxonomy" id="4874"/>
    <lineage>
        <taxon>Eukaryota</taxon>
        <taxon>Fungi</taxon>
        <taxon>Fungi incertae sedis</taxon>
        <taxon>Mucoromycota</taxon>
        <taxon>Glomeromycotina</taxon>
        <taxon>Glomeromycetes</taxon>
        <taxon>Diversisporales</taxon>
        <taxon>Gigasporaceae</taxon>
        <taxon>Gigaspora</taxon>
    </lineage>
</organism>
<keyword evidence="8" id="KW-0675">Receptor</keyword>
<keyword evidence="5 6" id="KW-0472">Membrane</keyword>
<gene>
    <name evidence="8" type="ORF">F8M41_019191</name>
</gene>
<feature type="domain" description="Ion transport" evidence="7">
    <location>
        <begin position="17"/>
        <end position="224"/>
    </location>
</feature>
<feature type="transmembrane region" description="Helical" evidence="6">
    <location>
        <begin position="158"/>
        <end position="177"/>
    </location>
</feature>
<feature type="transmembrane region" description="Helical" evidence="6">
    <location>
        <begin position="77"/>
        <end position="96"/>
    </location>
</feature>
<dbReference type="InterPro" id="IPR024862">
    <property type="entry name" value="TRPV"/>
</dbReference>
<sequence>MLSFLIAATIKGLSSNIQSLLLTMTIILGILHLIFEIRQFIYSPISWITDIWNYFDIGAILFPIITSLNWLQSSTASIWAITVSILLLELKFITFFRAIKFGGTHWAMIIRVIQNSLSFFVIIGFIIFAFAHSLYVLLRSTTDAINNSNDSKELNTNMFMNLNTAFLATYMMLIGDLSSISNWSLTENLTLTILIVLFSFFTTIYLMNLFIGLLSNFISETNKKELFLLQRAKILSEIELFYMLPYQRRKNNWFPEIIFYRFSLDKFYEIAYKVQNNSWDNTLEKPFLPNTLLKIVHLYEDKDGLSQKLEIIKIEIIQELTNDEKKIIQKLNNKNIVQELKKILLKEID</sequence>
<keyword evidence="9" id="KW-1185">Reference proteome</keyword>
<evidence type="ECO:0000259" key="7">
    <source>
        <dbReference type="Pfam" id="PF00520"/>
    </source>
</evidence>
<dbReference type="GO" id="GO:0005216">
    <property type="term" value="F:monoatomic ion channel activity"/>
    <property type="evidence" value="ECO:0007669"/>
    <property type="project" value="InterPro"/>
</dbReference>
<protein>
    <submittedName>
        <fullName evidence="8">Transient receptor potential cation channel subfamily a member 1-like</fullName>
    </submittedName>
</protein>
<dbReference type="EMBL" id="WTPW01000050">
    <property type="protein sequence ID" value="KAF0554422.1"/>
    <property type="molecule type" value="Genomic_DNA"/>
</dbReference>
<feature type="transmembrane region" description="Helical" evidence="6">
    <location>
        <begin position="117"/>
        <end position="138"/>
    </location>
</feature>
<evidence type="ECO:0000256" key="5">
    <source>
        <dbReference type="ARBA" id="ARBA00023136"/>
    </source>
</evidence>
<comment type="caution">
    <text evidence="8">The sequence shown here is derived from an EMBL/GenBank/DDBJ whole genome shotgun (WGS) entry which is preliminary data.</text>
</comment>
<dbReference type="InterPro" id="IPR005821">
    <property type="entry name" value="Ion_trans_dom"/>
</dbReference>
<evidence type="ECO:0000256" key="2">
    <source>
        <dbReference type="ARBA" id="ARBA00022692"/>
    </source>
</evidence>
<feature type="transmembrane region" description="Helical" evidence="6">
    <location>
        <begin position="53"/>
        <end position="71"/>
    </location>
</feature>
<dbReference type="GO" id="GO:0098703">
    <property type="term" value="P:calcium ion import across plasma membrane"/>
    <property type="evidence" value="ECO:0007669"/>
    <property type="project" value="TreeGrafter"/>
</dbReference>
<keyword evidence="4 6" id="KW-1133">Transmembrane helix</keyword>
<dbReference type="OrthoDB" id="2352140at2759"/>
<dbReference type="GO" id="GO:0005886">
    <property type="term" value="C:plasma membrane"/>
    <property type="evidence" value="ECO:0007669"/>
    <property type="project" value="TreeGrafter"/>
</dbReference>
<evidence type="ECO:0000313" key="8">
    <source>
        <dbReference type="EMBL" id="KAF0554422.1"/>
    </source>
</evidence>
<evidence type="ECO:0000256" key="4">
    <source>
        <dbReference type="ARBA" id="ARBA00022989"/>
    </source>
</evidence>
<keyword evidence="2 6" id="KW-0812">Transmembrane</keyword>
<dbReference type="Pfam" id="PF00520">
    <property type="entry name" value="Ion_trans"/>
    <property type="match status" value="1"/>
</dbReference>
<reference evidence="8 9" key="1">
    <citation type="journal article" date="2019" name="Environ. Microbiol.">
        <title>At the nexus of three kingdoms: the genome of the mycorrhizal fungus Gigaspora margarita provides insights into plant, endobacterial and fungal interactions.</title>
        <authorList>
            <person name="Venice F."/>
            <person name="Ghignone S."/>
            <person name="Salvioli di Fossalunga A."/>
            <person name="Amselem J."/>
            <person name="Novero M."/>
            <person name="Xianan X."/>
            <person name="Sedzielewska Toro K."/>
            <person name="Morin E."/>
            <person name="Lipzen A."/>
            <person name="Grigoriev I.V."/>
            <person name="Henrissat B."/>
            <person name="Martin F.M."/>
            <person name="Bonfante P."/>
        </authorList>
    </citation>
    <scope>NUCLEOTIDE SEQUENCE [LARGE SCALE GENOMIC DNA]</scope>
    <source>
        <strain evidence="8 9">BEG34</strain>
    </source>
</reference>
<comment type="subcellular location">
    <subcellularLocation>
        <location evidence="1">Membrane</location>
        <topology evidence="1">Multi-pass membrane protein</topology>
    </subcellularLocation>
</comment>
<feature type="transmembrane region" description="Helical" evidence="6">
    <location>
        <begin position="20"/>
        <end position="41"/>
    </location>
</feature>
<feature type="transmembrane region" description="Helical" evidence="6">
    <location>
        <begin position="189"/>
        <end position="214"/>
    </location>
</feature>
<evidence type="ECO:0000256" key="3">
    <source>
        <dbReference type="ARBA" id="ARBA00022737"/>
    </source>
</evidence>
<dbReference type="AlphaFoldDB" id="A0A8H4B299"/>
<dbReference type="PANTHER" id="PTHR10582:SF2">
    <property type="entry name" value="INACTIVE"/>
    <property type="match status" value="1"/>
</dbReference>